<dbReference type="EMBL" id="MH744420">
    <property type="protein sequence ID" value="AYD81618.1"/>
    <property type="molecule type" value="Genomic_DNA"/>
</dbReference>
<dbReference type="GO" id="GO:0001897">
    <property type="term" value="P:symbiont-mediated cytolysis of host cell"/>
    <property type="evidence" value="ECO:0007669"/>
    <property type="project" value="UniProtKB-ARBA"/>
</dbReference>
<name>A0A386K8E1_9CAUD</name>
<accession>A0A386K8E1</accession>
<proteinExistence type="predicted"/>
<dbReference type="SUPFAM" id="SSF54001">
    <property type="entry name" value="Cysteine proteinases"/>
    <property type="match status" value="1"/>
</dbReference>
<keyword evidence="4" id="KW-1185">Reference proteome</keyword>
<dbReference type="Proteomes" id="UP000274637">
    <property type="component" value="Segment"/>
</dbReference>
<reference evidence="4" key="1">
    <citation type="submission" date="2018-08" db="EMBL/GenBank/DDBJ databases">
        <authorList>
            <person name="Mousa M."/>
            <person name="Kelsky B.L."/>
            <person name="Goh L.M."/>
            <person name="Shaffer C.D."/>
            <person name="Weston-Hafer K.A."/>
            <person name="Russell D.A."/>
            <person name="Pope W.H."/>
            <person name="Jacobs-Sera D."/>
            <person name="Hendrix R.W."/>
            <person name="Hatfull G.F."/>
        </authorList>
    </citation>
    <scope>NUCLEOTIDE SEQUENCE [LARGE SCALE GENOMIC DNA]</scope>
</reference>
<feature type="transmembrane region" description="Helical" evidence="2">
    <location>
        <begin position="945"/>
        <end position="968"/>
    </location>
</feature>
<dbReference type="InterPro" id="IPR038765">
    <property type="entry name" value="Papain-like_cys_pep_sf"/>
</dbReference>
<protein>
    <submittedName>
        <fullName evidence="3">Tape measure protein</fullName>
    </submittedName>
</protein>
<dbReference type="Gene3D" id="3.90.1720.10">
    <property type="entry name" value="endopeptidase domain like (from Nostoc punctiforme)"/>
    <property type="match status" value="1"/>
</dbReference>
<keyword evidence="2" id="KW-0472">Membrane</keyword>
<keyword evidence="2" id="KW-1133">Transmembrane helix</keyword>
<sequence>MAGAGGVLVGRGYVSIRPEFEGDWSRSVNSRASSAGKSGSAAFGKAFGAGLKGIGALAGVAVAANLNAAAASAALLAPALTTAGAAAGALKLGMSGVGDAFKAAFADTSKQASGAASSTRAVEAAQRGLATAQRALADARVQAAERVQDALRSVEDAERKLSRTVADAARDQADAKRKVQDAVRELAESQEDARDVQADLTKARKDAAREIEDLNSKLANSRLEEREAALAMADAEKALRAAQAKPGNRAEDIAKLQLAYDQAAQAVADQALETKQLSEDAAKANKAGVEGSDKVQQAQERIADAQRKVEDRTRALAQAREEQRRTEVDSAQDIADAQRALGEAQRGVDEARADGARQIADAQRAVADAAAAVADAQQSAAGQASAFDDAMAKLAPNAQSFVRAVQGLAPAWRDMKLAVQNRLFEGLDETVTTLGRATIPVLKRGLVGIAGVWNQMAKNAAGAITEMAKTGLLDKIVTGARDNLAAFAKAPGQIVTALGQLSVAAQPAFNALSQQMAGALTSFTDGIAKSFASGGLEQAISSAFGILSQFGTLLGNVLGTVSQIFKAASDAGGEIVGALGAVFGELRKVLATDEMQAQLRSLFGSVSQIVSAIVPVIGAIVQAAVPLLNAIAAPVAQLAQVLGPVLIQVTQALGAALLPVIQSLGPVLVTVGTAIVQLVQAVTPLLQPIADLIAGVISALAPALTPIVTVITDLVGVLIGPLTQIVTALTPVLQVIGQAITQVFQALQPMLAPLVQLIGQVAELLAGVLTTAVSQLMPVLQPLIDTGMQLVEAVFAALQPLLPVIRDAVETLGGALLQMLPAFVGIAEAAGQLVEGLAPLIPVGVQLISEVLSGLTPVLPVIADAFVSIADAAVAIAAPLAEFVAGLAQQLAPVIADLAPLLGDVVGMLAGVLPQILPPLAAALVSLVEAVAPILPLFGELVGMVLRMGAGVIMDLLPAILQLVQAGIDLTVALLPLVPPLAQLIGLVVELAVKVLSWLLPPLLQFAGFLIGGLAGALSTVIGWVAGLVSGIAGLITWVTDKLGPAFRNLKDKVIIPVWNGIKTALSTAWSAIKTYVLYPIKDFFTKTIPSWSTTLKSRVTGSWNGLRDGASNAWKNLKSWVIWPIRDFFTKTIPGWGTQLKDKLVDAFEAARDGIKTAWDKLKEIAKSPISFVINTVYNRGIVGVWNKIAKAFGAPELKEFHPKGFARGGVYDVLPGYTPGRDPHKFYSPSGMALEMSGGESIFRPEFTRAVGSGFVSTMNYLAKSGGAARVREALAPVLGGNPRTPTDRSLRYASGGTFRFADGGVFGWIKDTARAAVGAGSKAWNLVKEGTTWLGDTLERSARAGVKHVVDPLLRSFPGMDTGFGQAIRRISTKIIDALFGYSKEADDKGAGGIGGPRIQAGLKWAKTQDGLPYQWGGNGNPSWDCSGLVSAIESVIRGQTPHRRWATGAFHGKTAPPGWVLHGASPYRIGITNAGVGHTAGTIGGVNVESRGGDGVVIGKGARGYRDRLFTDWYGFQPGKYDDGGWLPPGGLGYNGLATPEAVFTPGQLKSLEGAAAVGIAAAQGAGSITINARTADFTVADLERVQRVQEARARVGRPR</sequence>
<gene>
    <name evidence="3" type="primary">17</name>
    <name evidence="3" type="ORF">SEA_KROMP_17</name>
</gene>
<feature type="coiled-coil region" evidence="1">
    <location>
        <begin position="122"/>
        <end position="245"/>
    </location>
</feature>
<evidence type="ECO:0000256" key="2">
    <source>
        <dbReference type="SAM" id="Phobius"/>
    </source>
</evidence>
<feature type="transmembrane region" description="Helical" evidence="2">
    <location>
        <begin position="1006"/>
        <end position="1039"/>
    </location>
</feature>
<keyword evidence="1" id="KW-0175">Coiled coil</keyword>
<organism evidence="3 4">
    <name type="scientific">Streptomyces phage Kromp</name>
    <dbReference type="NCBI Taxonomy" id="2315619"/>
    <lineage>
        <taxon>Viruses</taxon>
        <taxon>Duplodnaviria</taxon>
        <taxon>Heunggongvirae</taxon>
        <taxon>Uroviricota</taxon>
        <taxon>Caudoviricetes</taxon>
        <taxon>Krompvirus</taxon>
        <taxon>Krompvirus kromp</taxon>
    </lineage>
</organism>
<feature type="transmembrane region" description="Helical" evidence="2">
    <location>
        <begin position="980"/>
        <end position="999"/>
    </location>
</feature>
<keyword evidence="2" id="KW-0812">Transmembrane</keyword>
<feature type="coiled-coil region" evidence="1">
    <location>
        <begin position="295"/>
        <end position="379"/>
    </location>
</feature>
<feature type="transmembrane region" description="Helical" evidence="2">
    <location>
        <begin position="916"/>
        <end position="938"/>
    </location>
</feature>
<evidence type="ECO:0000256" key="1">
    <source>
        <dbReference type="SAM" id="Coils"/>
    </source>
</evidence>
<evidence type="ECO:0000313" key="3">
    <source>
        <dbReference type="EMBL" id="AYD81618.1"/>
    </source>
</evidence>
<evidence type="ECO:0000313" key="4">
    <source>
        <dbReference type="Proteomes" id="UP000274637"/>
    </source>
</evidence>